<dbReference type="Proteomes" id="UP001186974">
    <property type="component" value="Unassembled WGS sequence"/>
</dbReference>
<organism evidence="1 2">
    <name type="scientific">Coniosporium uncinatum</name>
    <dbReference type="NCBI Taxonomy" id="93489"/>
    <lineage>
        <taxon>Eukaryota</taxon>
        <taxon>Fungi</taxon>
        <taxon>Dikarya</taxon>
        <taxon>Ascomycota</taxon>
        <taxon>Pezizomycotina</taxon>
        <taxon>Dothideomycetes</taxon>
        <taxon>Dothideomycetes incertae sedis</taxon>
        <taxon>Coniosporium</taxon>
    </lineage>
</organism>
<comment type="caution">
    <text evidence="1">The sequence shown here is derived from an EMBL/GenBank/DDBJ whole genome shotgun (WGS) entry which is preliminary data.</text>
</comment>
<evidence type="ECO:0000313" key="2">
    <source>
        <dbReference type="Proteomes" id="UP001186974"/>
    </source>
</evidence>
<sequence length="310" mass="34568">METIALQSKDHRDLLDVIDALRSSGISKFIDLPEIIVCGDQSSGKSSVLEAISGMSFPTKDNLCTRFATELVLRRDATPRVTISILPGLERAAEERERLMDFHSDIDVSDPDIGLVIEKAKVAMGLSDAKVFSNDTLRIELSGPDQPHLTMVDLPGLFRAGNREQSVEDSETVKELVRGYMKRPRSIILAVVSAKSDFALQDVTEYARQLDPKGVRTLGLITKSDTLDASSDSEASYVRMAQNRDVVFRLGWHVLKNRNYDMRNASKVERDKAEEEFFGTEIWASLDPACLGVKSLRLRLSVVLKDLILR</sequence>
<evidence type="ECO:0000313" key="1">
    <source>
        <dbReference type="EMBL" id="KAK3078182.1"/>
    </source>
</evidence>
<gene>
    <name evidence="1" type="ORF">LTS18_008230</name>
</gene>
<dbReference type="EMBL" id="JAWDJW010002128">
    <property type="protein sequence ID" value="KAK3078182.1"/>
    <property type="molecule type" value="Genomic_DNA"/>
</dbReference>
<proteinExistence type="predicted"/>
<name>A0ACC3DN92_9PEZI</name>
<accession>A0ACC3DN92</accession>
<keyword evidence="2" id="KW-1185">Reference proteome</keyword>
<reference evidence="1" key="1">
    <citation type="submission" date="2024-09" db="EMBL/GenBank/DDBJ databases">
        <title>Black Yeasts Isolated from many extreme environments.</title>
        <authorList>
            <person name="Coleine C."/>
            <person name="Stajich J.E."/>
            <person name="Selbmann L."/>
        </authorList>
    </citation>
    <scope>NUCLEOTIDE SEQUENCE</scope>
    <source>
        <strain evidence="1">CCFEE 5737</strain>
    </source>
</reference>
<protein>
    <submittedName>
        <fullName evidence="1">Uncharacterized protein</fullName>
    </submittedName>
</protein>